<accession>A0A9N8HWN3</accession>
<name>A0A9N8HWN3_9STRA</name>
<keyword evidence="3" id="KW-1185">Reference proteome</keyword>
<dbReference type="PROSITE" id="PS00194">
    <property type="entry name" value="THIOREDOXIN_1"/>
    <property type="match status" value="1"/>
</dbReference>
<evidence type="ECO:0000259" key="1">
    <source>
        <dbReference type="Pfam" id="PF00085"/>
    </source>
</evidence>
<dbReference type="Pfam" id="PF00085">
    <property type="entry name" value="Thioredoxin"/>
    <property type="match status" value="1"/>
</dbReference>
<dbReference type="AlphaFoldDB" id="A0A9N8HWN3"/>
<proteinExistence type="predicted"/>
<evidence type="ECO:0000313" key="2">
    <source>
        <dbReference type="EMBL" id="CAB9527500.1"/>
    </source>
</evidence>
<feature type="domain" description="Thioredoxin" evidence="1">
    <location>
        <begin position="15"/>
        <end position="104"/>
    </location>
</feature>
<comment type="caution">
    <text evidence="2">The sequence shown here is derived from an EMBL/GenBank/DDBJ whole genome shotgun (WGS) entry which is preliminary data.</text>
</comment>
<dbReference type="Gene3D" id="3.40.30.10">
    <property type="entry name" value="Glutaredoxin"/>
    <property type="match status" value="1"/>
</dbReference>
<gene>
    <name evidence="2" type="ORF">SEMRO_2008_G310660.1</name>
</gene>
<dbReference type="InterPro" id="IPR036249">
    <property type="entry name" value="Thioredoxin-like_sf"/>
</dbReference>
<reference evidence="2" key="1">
    <citation type="submission" date="2020-06" db="EMBL/GenBank/DDBJ databases">
        <authorList>
            <consortium name="Plant Systems Biology data submission"/>
        </authorList>
    </citation>
    <scope>NUCLEOTIDE SEQUENCE</scope>
    <source>
        <strain evidence="2">D6</strain>
    </source>
</reference>
<dbReference type="CDD" id="cd02947">
    <property type="entry name" value="TRX_family"/>
    <property type="match status" value="1"/>
</dbReference>
<dbReference type="Proteomes" id="UP001153069">
    <property type="component" value="Unassembled WGS sequence"/>
</dbReference>
<dbReference type="InterPro" id="IPR050620">
    <property type="entry name" value="Thioredoxin_H-type-like"/>
</dbReference>
<dbReference type="EMBL" id="CAICTM010002006">
    <property type="protein sequence ID" value="CAB9527500.1"/>
    <property type="molecule type" value="Genomic_DNA"/>
</dbReference>
<organism evidence="2 3">
    <name type="scientific">Seminavis robusta</name>
    <dbReference type="NCBI Taxonomy" id="568900"/>
    <lineage>
        <taxon>Eukaryota</taxon>
        <taxon>Sar</taxon>
        <taxon>Stramenopiles</taxon>
        <taxon>Ochrophyta</taxon>
        <taxon>Bacillariophyta</taxon>
        <taxon>Bacillariophyceae</taxon>
        <taxon>Bacillariophycidae</taxon>
        <taxon>Naviculales</taxon>
        <taxon>Naviculaceae</taxon>
        <taxon>Seminavis</taxon>
    </lineage>
</organism>
<dbReference type="PANTHER" id="PTHR10438">
    <property type="entry name" value="THIOREDOXIN"/>
    <property type="match status" value="1"/>
</dbReference>
<evidence type="ECO:0000313" key="3">
    <source>
        <dbReference type="Proteomes" id="UP001153069"/>
    </source>
</evidence>
<dbReference type="InterPro" id="IPR013766">
    <property type="entry name" value="Thioredoxin_domain"/>
</dbReference>
<dbReference type="PANTHER" id="PTHR10438:SF468">
    <property type="entry name" value="THIOREDOXIN-1-RELATED"/>
    <property type="match status" value="1"/>
</dbReference>
<dbReference type="OrthoDB" id="10263751at2759"/>
<protein>
    <submittedName>
        <fullName evidence="2">Thioredoxin H-type</fullName>
    </submittedName>
</protein>
<dbReference type="InterPro" id="IPR017937">
    <property type="entry name" value="Thioredoxin_CS"/>
</dbReference>
<sequence length="110" mass="12211">MTFTELGSSDELIDFINNNPVAIVVVSASWCGPCKRSKPEVMTIAKDSPVPFGYVLEDDIDLDEFGNIFLKSPISAFPTYVCFKDAAEEDRINGVQFPELKEMIAKFAPK</sequence>
<dbReference type="SUPFAM" id="SSF52833">
    <property type="entry name" value="Thioredoxin-like"/>
    <property type="match status" value="1"/>
</dbReference>